<name>A0A4R6JGH2_9ACTN</name>
<dbReference type="AlphaFoldDB" id="A0A4R6JGH2"/>
<organism evidence="1 2">
    <name type="scientific">Kribbella caucasensis</name>
    <dbReference type="NCBI Taxonomy" id="2512215"/>
    <lineage>
        <taxon>Bacteria</taxon>
        <taxon>Bacillati</taxon>
        <taxon>Actinomycetota</taxon>
        <taxon>Actinomycetes</taxon>
        <taxon>Propionibacteriales</taxon>
        <taxon>Kribbellaceae</taxon>
        <taxon>Kribbella</taxon>
    </lineage>
</organism>
<accession>A0A4R6JGH2</accession>
<comment type="caution">
    <text evidence="1">The sequence shown here is derived from an EMBL/GenBank/DDBJ whole genome shotgun (WGS) entry which is preliminary data.</text>
</comment>
<proteinExistence type="predicted"/>
<dbReference type="EMBL" id="SNWQ01000025">
    <property type="protein sequence ID" value="TDO34782.1"/>
    <property type="molecule type" value="Genomic_DNA"/>
</dbReference>
<sequence>MAPRASACIWVASSRVVYDEVAGPGVDVGAVTA</sequence>
<reference evidence="1 2" key="1">
    <citation type="submission" date="2019-03" db="EMBL/GenBank/DDBJ databases">
        <title>Genomic Encyclopedia of Type Strains, Phase III (KMG-III): the genomes of soil and plant-associated and newly described type strains.</title>
        <authorList>
            <person name="Whitman W."/>
        </authorList>
    </citation>
    <scope>NUCLEOTIDE SEQUENCE [LARGE SCALE GENOMIC DNA]</scope>
    <source>
        <strain evidence="1 2">VKM Ac-2527</strain>
    </source>
</reference>
<evidence type="ECO:0000313" key="1">
    <source>
        <dbReference type="EMBL" id="TDO34782.1"/>
    </source>
</evidence>
<evidence type="ECO:0000313" key="2">
    <source>
        <dbReference type="Proteomes" id="UP000295388"/>
    </source>
</evidence>
<protein>
    <submittedName>
        <fullName evidence="1">Uncharacterized protein</fullName>
    </submittedName>
</protein>
<dbReference type="Proteomes" id="UP000295388">
    <property type="component" value="Unassembled WGS sequence"/>
</dbReference>
<gene>
    <name evidence="1" type="ORF">EV643_12539</name>
</gene>
<keyword evidence="2" id="KW-1185">Reference proteome</keyword>